<dbReference type="RefSeq" id="WP_094785616.1">
    <property type="nucleotide sequence ID" value="NZ_NDXW01000001.1"/>
</dbReference>
<organism evidence="7 8">
    <name type="scientific">Zooshikella ganghwensis</name>
    <dbReference type="NCBI Taxonomy" id="202772"/>
    <lineage>
        <taxon>Bacteria</taxon>
        <taxon>Pseudomonadati</taxon>
        <taxon>Pseudomonadota</taxon>
        <taxon>Gammaproteobacteria</taxon>
        <taxon>Oceanospirillales</taxon>
        <taxon>Zooshikellaceae</taxon>
        <taxon>Zooshikella</taxon>
    </lineage>
</organism>
<keyword evidence="3" id="KW-0732">Signal</keyword>
<comment type="caution">
    <text evidence="7">The sequence shown here is derived from an EMBL/GenBank/DDBJ whole genome shotgun (WGS) entry which is preliminary data.</text>
</comment>
<evidence type="ECO:0000256" key="1">
    <source>
        <dbReference type="ARBA" id="ARBA00007074"/>
    </source>
</evidence>
<keyword evidence="5" id="KW-0788">Thiol protease</keyword>
<dbReference type="AlphaFoldDB" id="A0A4P9VG07"/>
<evidence type="ECO:0000313" key="7">
    <source>
        <dbReference type="EMBL" id="RDH42055.1"/>
    </source>
</evidence>
<sequence length="164" mass="18664">MQHVESLPMVFRLIKLVVIIATLQVTGCVIFTQEEDLSSQNEIKALLNSHYQSWQGTPYRFGGTSKKGIDCSAFIQQTYQTLFGIKLPRSSRSQIKVGKRVPYSQAQYGDLVFFHNGKKVSHVGIFMGESKFLHVSTRKGVTISTVQSKYWSKRLYRVNRVLAN</sequence>
<dbReference type="PANTHER" id="PTHR47360">
    <property type="entry name" value="MUREIN DD-ENDOPEPTIDASE MEPS/MUREIN LD-CARBOXYPEPTIDASE"/>
    <property type="match status" value="1"/>
</dbReference>
<evidence type="ECO:0000256" key="5">
    <source>
        <dbReference type="ARBA" id="ARBA00022807"/>
    </source>
</evidence>
<evidence type="ECO:0000259" key="6">
    <source>
        <dbReference type="PROSITE" id="PS51935"/>
    </source>
</evidence>
<dbReference type="Proteomes" id="UP000257039">
    <property type="component" value="Unassembled WGS sequence"/>
</dbReference>
<dbReference type="PROSITE" id="PS51935">
    <property type="entry name" value="NLPC_P60"/>
    <property type="match status" value="1"/>
</dbReference>
<keyword evidence="4" id="KW-0378">Hydrolase</keyword>
<dbReference type="EMBL" id="NDXW01000001">
    <property type="protein sequence ID" value="RDH42055.1"/>
    <property type="molecule type" value="Genomic_DNA"/>
</dbReference>
<accession>A0A4P9VG07</accession>
<comment type="similarity">
    <text evidence="1">Belongs to the peptidase C40 family.</text>
</comment>
<gene>
    <name evidence="7" type="ORF">B9G39_00580</name>
</gene>
<keyword evidence="2" id="KW-0645">Protease</keyword>
<name>A0A4P9VG07_9GAMM</name>
<reference evidence="7 8" key="1">
    <citation type="submission" date="2017-04" db="EMBL/GenBank/DDBJ databases">
        <title>Draft genome sequence of Zooshikella ganghwensis VG4 isolated from Red Sea sediments.</title>
        <authorList>
            <person name="Rehman Z."/>
            <person name="Alam I."/>
            <person name="Kamau A."/>
            <person name="Bajic V."/>
            <person name="Leiknes T."/>
        </authorList>
    </citation>
    <scope>NUCLEOTIDE SEQUENCE [LARGE SCALE GENOMIC DNA]</scope>
    <source>
        <strain evidence="7 8">VG4</strain>
    </source>
</reference>
<keyword evidence="8" id="KW-1185">Reference proteome</keyword>
<dbReference type="Pfam" id="PF00877">
    <property type="entry name" value="NLPC_P60"/>
    <property type="match status" value="1"/>
</dbReference>
<evidence type="ECO:0000313" key="8">
    <source>
        <dbReference type="Proteomes" id="UP000257039"/>
    </source>
</evidence>
<dbReference type="GO" id="GO:0008234">
    <property type="term" value="F:cysteine-type peptidase activity"/>
    <property type="evidence" value="ECO:0007669"/>
    <property type="project" value="UniProtKB-KW"/>
</dbReference>
<dbReference type="SUPFAM" id="SSF54001">
    <property type="entry name" value="Cysteine proteinases"/>
    <property type="match status" value="1"/>
</dbReference>
<dbReference type="PANTHER" id="PTHR47360:SF1">
    <property type="entry name" value="ENDOPEPTIDASE NLPC-RELATED"/>
    <property type="match status" value="1"/>
</dbReference>
<dbReference type="GO" id="GO:0006508">
    <property type="term" value="P:proteolysis"/>
    <property type="evidence" value="ECO:0007669"/>
    <property type="project" value="UniProtKB-KW"/>
</dbReference>
<protein>
    <recommendedName>
        <fullName evidence="6">NlpC/P60 domain-containing protein</fullName>
    </recommendedName>
</protein>
<dbReference type="Gene3D" id="3.90.1720.10">
    <property type="entry name" value="endopeptidase domain like (from Nostoc punctiforme)"/>
    <property type="match status" value="1"/>
</dbReference>
<evidence type="ECO:0000256" key="2">
    <source>
        <dbReference type="ARBA" id="ARBA00022670"/>
    </source>
</evidence>
<dbReference type="InterPro" id="IPR000064">
    <property type="entry name" value="NLP_P60_dom"/>
</dbReference>
<evidence type="ECO:0000256" key="3">
    <source>
        <dbReference type="ARBA" id="ARBA00022729"/>
    </source>
</evidence>
<dbReference type="InterPro" id="IPR052062">
    <property type="entry name" value="Murein_DD/LD_carboxypeptidase"/>
</dbReference>
<feature type="domain" description="NlpC/P60" evidence="6">
    <location>
        <begin position="41"/>
        <end position="162"/>
    </location>
</feature>
<evidence type="ECO:0000256" key="4">
    <source>
        <dbReference type="ARBA" id="ARBA00022801"/>
    </source>
</evidence>
<dbReference type="InterPro" id="IPR038765">
    <property type="entry name" value="Papain-like_cys_pep_sf"/>
</dbReference>
<proteinExistence type="inferred from homology"/>